<keyword evidence="4" id="KW-1185">Reference proteome</keyword>
<dbReference type="PROSITE" id="PS51762">
    <property type="entry name" value="GH16_2"/>
    <property type="match status" value="1"/>
</dbReference>
<sequence>MQKQVQTCIILLVTIVIQSCAVKKTKHIAVRYETEGYKLVWNDEFEKDGTPNPANWTYEKGFVRNEELQWYQPENAFCKDGRLIIEARKEQKPNPLYVAGSNDWRKKPQNIEYTSACIITKDLQSWQYGRFEMSAKIDISAGLWPAFWTLGLNGRWPANGEIDIMEYYRGKLLANIASMGKNGKAKWFSNTKSTDSLGGKKWAAQFHTWRMDWDEQAISLFVDDVLLNKTLLSQLENENGTPFHPFKQKHYILFDLALGGMNGGDLKDTRFPNRMEVEYVRVYQK</sequence>
<dbReference type="Proteomes" id="UP000031246">
    <property type="component" value="Unassembled WGS sequence"/>
</dbReference>
<evidence type="ECO:0000259" key="2">
    <source>
        <dbReference type="PROSITE" id="PS51762"/>
    </source>
</evidence>
<dbReference type="RefSeq" id="WP_039470473.1">
    <property type="nucleotide sequence ID" value="NZ_JSYN01000001.1"/>
</dbReference>
<comment type="caution">
    <text evidence="3">The sequence shown here is derived from an EMBL/GenBank/DDBJ whole genome shotgun (WGS) entry which is preliminary data.</text>
</comment>
<dbReference type="GO" id="GO:0004553">
    <property type="term" value="F:hydrolase activity, hydrolyzing O-glycosyl compounds"/>
    <property type="evidence" value="ECO:0007669"/>
    <property type="project" value="InterPro"/>
</dbReference>
<dbReference type="Pfam" id="PF00722">
    <property type="entry name" value="Glyco_hydro_16"/>
    <property type="match status" value="1"/>
</dbReference>
<evidence type="ECO:0000313" key="4">
    <source>
        <dbReference type="Proteomes" id="UP000031246"/>
    </source>
</evidence>
<dbReference type="PANTHER" id="PTHR10963:SF55">
    <property type="entry name" value="GLYCOSIDE HYDROLASE FAMILY 16 PROTEIN"/>
    <property type="match status" value="1"/>
</dbReference>
<name>A0A0C1G9T0_9SPHI</name>
<dbReference type="GO" id="GO:0005975">
    <property type="term" value="P:carbohydrate metabolic process"/>
    <property type="evidence" value="ECO:0007669"/>
    <property type="project" value="InterPro"/>
</dbReference>
<dbReference type="Gene3D" id="2.60.120.200">
    <property type="match status" value="1"/>
</dbReference>
<protein>
    <submittedName>
        <fullName evidence="3">Beta-glucanase</fullName>
    </submittedName>
</protein>
<gene>
    <name evidence="3" type="ORF">OC25_00125</name>
</gene>
<comment type="similarity">
    <text evidence="1">Belongs to the glycosyl hydrolase 16 family.</text>
</comment>
<dbReference type="InterPro" id="IPR013320">
    <property type="entry name" value="ConA-like_dom_sf"/>
</dbReference>
<dbReference type="InterPro" id="IPR050546">
    <property type="entry name" value="Glycosyl_Hydrlase_16"/>
</dbReference>
<reference evidence="3 4" key="1">
    <citation type="submission" date="2014-10" db="EMBL/GenBank/DDBJ databases">
        <title>Pedobacter Kyungheensis.</title>
        <authorList>
            <person name="Anderson B.M."/>
            <person name="Newman J.D."/>
        </authorList>
    </citation>
    <scope>NUCLEOTIDE SEQUENCE [LARGE SCALE GENOMIC DNA]</scope>
    <source>
        <strain evidence="3 4">KACC 16221</strain>
    </source>
</reference>
<dbReference type="SUPFAM" id="SSF49899">
    <property type="entry name" value="Concanavalin A-like lectins/glucanases"/>
    <property type="match status" value="1"/>
</dbReference>
<proteinExistence type="inferred from homology"/>
<dbReference type="PANTHER" id="PTHR10963">
    <property type="entry name" value="GLYCOSYL HYDROLASE-RELATED"/>
    <property type="match status" value="1"/>
</dbReference>
<evidence type="ECO:0000313" key="3">
    <source>
        <dbReference type="EMBL" id="KIA96869.1"/>
    </source>
</evidence>
<dbReference type="AlphaFoldDB" id="A0A0C1G9T0"/>
<dbReference type="PROSITE" id="PS51257">
    <property type="entry name" value="PROKAR_LIPOPROTEIN"/>
    <property type="match status" value="1"/>
</dbReference>
<dbReference type="EMBL" id="JSYN01000001">
    <property type="protein sequence ID" value="KIA96869.1"/>
    <property type="molecule type" value="Genomic_DNA"/>
</dbReference>
<dbReference type="InterPro" id="IPR000757">
    <property type="entry name" value="Beta-glucanase-like"/>
</dbReference>
<dbReference type="OrthoDB" id="9809583at2"/>
<organism evidence="3 4">
    <name type="scientific">Pedobacter kyungheensis</name>
    <dbReference type="NCBI Taxonomy" id="1069985"/>
    <lineage>
        <taxon>Bacteria</taxon>
        <taxon>Pseudomonadati</taxon>
        <taxon>Bacteroidota</taxon>
        <taxon>Sphingobacteriia</taxon>
        <taxon>Sphingobacteriales</taxon>
        <taxon>Sphingobacteriaceae</taxon>
        <taxon>Pedobacter</taxon>
    </lineage>
</organism>
<accession>A0A0C1G9T0</accession>
<evidence type="ECO:0000256" key="1">
    <source>
        <dbReference type="ARBA" id="ARBA00006865"/>
    </source>
</evidence>
<feature type="domain" description="GH16" evidence="2">
    <location>
        <begin position="30"/>
        <end position="285"/>
    </location>
</feature>
<dbReference type="CDD" id="cd08023">
    <property type="entry name" value="GH16_laminarinase_like"/>
    <property type="match status" value="1"/>
</dbReference>